<dbReference type="GO" id="GO:0005886">
    <property type="term" value="C:plasma membrane"/>
    <property type="evidence" value="ECO:0007669"/>
    <property type="project" value="UniProtKB-SubCell"/>
</dbReference>
<reference evidence="9" key="2">
    <citation type="submission" date="2014-06" db="EMBL/GenBank/DDBJ databases">
        <title>Draft genome sequence of Clostridium spiroforme (DSM 1552).</title>
        <authorList>
            <person name="Sudarsanam P."/>
            <person name="Ley R."/>
            <person name="Guruge J."/>
            <person name="Turnbaugh P.J."/>
            <person name="Mahowald M."/>
            <person name="Liep D."/>
            <person name="Gordon J."/>
        </authorList>
    </citation>
    <scope>NUCLEOTIDE SEQUENCE</scope>
    <source>
        <strain evidence="9">DSM 1552</strain>
    </source>
</reference>
<dbReference type="GO" id="GO:0004713">
    <property type="term" value="F:protein tyrosine kinase activity"/>
    <property type="evidence" value="ECO:0007669"/>
    <property type="project" value="TreeGrafter"/>
</dbReference>
<feature type="domain" description="Polysaccharide chain length determinant N-terminal" evidence="8">
    <location>
        <begin position="21"/>
        <end position="110"/>
    </location>
</feature>
<keyword evidence="5 7" id="KW-1133">Transmembrane helix</keyword>
<keyword evidence="4 7" id="KW-0812">Transmembrane</keyword>
<dbReference type="EMBL" id="ABIK02000014">
    <property type="protein sequence ID" value="EDS74235.1"/>
    <property type="molecule type" value="Genomic_DNA"/>
</dbReference>
<evidence type="ECO:0000256" key="5">
    <source>
        <dbReference type="ARBA" id="ARBA00022989"/>
    </source>
</evidence>
<dbReference type="PANTHER" id="PTHR32309">
    <property type="entry name" value="TYROSINE-PROTEIN KINASE"/>
    <property type="match status" value="1"/>
</dbReference>
<dbReference type="Proteomes" id="UP000004910">
    <property type="component" value="Unassembled WGS sequence"/>
</dbReference>
<evidence type="ECO:0000313" key="9">
    <source>
        <dbReference type="EMBL" id="EDS74235.1"/>
    </source>
</evidence>
<organism evidence="9 10">
    <name type="scientific">Thomasclavelia spiroformis DSM 1552</name>
    <dbReference type="NCBI Taxonomy" id="428126"/>
    <lineage>
        <taxon>Bacteria</taxon>
        <taxon>Bacillati</taxon>
        <taxon>Bacillota</taxon>
        <taxon>Erysipelotrichia</taxon>
        <taxon>Erysipelotrichales</taxon>
        <taxon>Coprobacillaceae</taxon>
        <taxon>Thomasclavelia</taxon>
    </lineage>
</organism>
<protein>
    <submittedName>
        <fullName evidence="9">Chain length determinant protein</fullName>
    </submittedName>
</protein>
<comment type="subcellular location">
    <subcellularLocation>
        <location evidence="1">Cell membrane</location>
        <topology evidence="1">Multi-pass membrane protein</topology>
    </subcellularLocation>
</comment>
<evidence type="ECO:0000256" key="7">
    <source>
        <dbReference type="SAM" id="Phobius"/>
    </source>
</evidence>
<dbReference type="Pfam" id="PF02706">
    <property type="entry name" value="Wzz"/>
    <property type="match status" value="1"/>
</dbReference>
<dbReference type="HOGENOM" id="CLU_082668_0_1_9"/>
<dbReference type="eggNOG" id="COG3944">
    <property type="taxonomic scope" value="Bacteria"/>
</dbReference>
<keyword evidence="6 7" id="KW-0472">Membrane</keyword>
<feature type="transmembrane region" description="Helical" evidence="7">
    <location>
        <begin position="38"/>
        <end position="57"/>
    </location>
</feature>
<evidence type="ECO:0000256" key="3">
    <source>
        <dbReference type="ARBA" id="ARBA00022475"/>
    </source>
</evidence>
<dbReference type="InterPro" id="IPR003856">
    <property type="entry name" value="LPS_length_determ_N"/>
</dbReference>
<evidence type="ECO:0000256" key="2">
    <source>
        <dbReference type="ARBA" id="ARBA00006683"/>
    </source>
</evidence>
<evidence type="ECO:0000256" key="4">
    <source>
        <dbReference type="ARBA" id="ARBA00022692"/>
    </source>
</evidence>
<evidence type="ECO:0000259" key="8">
    <source>
        <dbReference type="Pfam" id="PF02706"/>
    </source>
</evidence>
<evidence type="ECO:0000256" key="1">
    <source>
        <dbReference type="ARBA" id="ARBA00004651"/>
    </source>
</evidence>
<proteinExistence type="inferred from homology"/>
<comment type="similarity">
    <text evidence="2">Belongs to the CpsC/CapA family.</text>
</comment>
<evidence type="ECO:0000256" key="6">
    <source>
        <dbReference type="ARBA" id="ARBA00023136"/>
    </source>
</evidence>
<dbReference type="InterPro" id="IPR050445">
    <property type="entry name" value="Bact_polysacc_biosynth/exp"/>
</dbReference>
<keyword evidence="3" id="KW-1003">Cell membrane</keyword>
<reference evidence="9" key="1">
    <citation type="submission" date="2008-02" db="EMBL/GenBank/DDBJ databases">
        <authorList>
            <person name="Fulton L."/>
            <person name="Clifton S."/>
            <person name="Fulton B."/>
            <person name="Xu J."/>
            <person name="Minx P."/>
            <person name="Pepin K.H."/>
            <person name="Johnson M."/>
            <person name="Thiruvilangam P."/>
            <person name="Bhonagiri V."/>
            <person name="Nash W.E."/>
            <person name="Mardis E.R."/>
            <person name="Wilson R.K."/>
        </authorList>
    </citation>
    <scope>NUCLEOTIDE SEQUENCE [LARGE SCALE GENOMIC DNA]</scope>
    <source>
        <strain evidence="9">DSM 1552</strain>
    </source>
</reference>
<comment type="caution">
    <text evidence="9">The sequence shown here is derived from an EMBL/GenBank/DDBJ whole genome shotgun (WGS) entry which is preliminary data.</text>
</comment>
<gene>
    <name evidence="9" type="ORF">CLOSPI_01818</name>
</gene>
<evidence type="ECO:0000313" key="10">
    <source>
        <dbReference type="Proteomes" id="UP000004910"/>
    </source>
</evidence>
<name>B1C3K1_9FIRM</name>
<sequence length="238" mass="26099">MMEYIYLGGLMDKTELNDEVQIDLSELFKLIRKHLKSIVIFMLIGAILVGAYTAFMVDKKYSSQGTILLKAEVIDGAIDNNQLNSNESMVANYIELLQGNNIQDKVAKNLDISSGLVSNALQVSNTEDTQIIEISATTTDPGLSKRIVDETINVFTETVKEILDVSNIIMVDNAEINTAPVSPNIQKNMVLGAVAGIVISLGYILLTYLLDSKIKNADVAEQVLNLPVLGIVPYFEDQ</sequence>
<dbReference type="STRING" id="428126.CLOSPI_01818"/>
<dbReference type="AlphaFoldDB" id="B1C3K1"/>
<feature type="transmembrane region" description="Helical" evidence="7">
    <location>
        <begin position="189"/>
        <end position="210"/>
    </location>
</feature>
<keyword evidence="10" id="KW-1185">Reference proteome</keyword>
<accession>B1C3K1</accession>
<dbReference type="PANTHER" id="PTHR32309:SF13">
    <property type="entry name" value="FERRIC ENTEROBACTIN TRANSPORT PROTEIN FEPE"/>
    <property type="match status" value="1"/>
</dbReference>